<dbReference type="GO" id="GO:0032934">
    <property type="term" value="F:sterol binding"/>
    <property type="evidence" value="ECO:0007669"/>
    <property type="project" value="TreeGrafter"/>
</dbReference>
<dbReference type="PANTHER" id="PTHR10972">
    <property type="entry name" value="OXYSTEROL-BINDING PROTEIN-RELATED"/>
    <property type="match status" value="1"/>
</dbReference>
<reference evidence="3" key="1">
    <citation type="submission" date="2021-02" db="EMBL/GenBank/DDBJ databases">
        <authorList>
            <person name="Nowell W R."/>
        </authorList>
    </citation>
    <scope>NUCLEOTIDE SEQUENCE</scope>
</reference>
<evidence type="ECO:0000313" key="4">
    <source>
        <dbReference type="Proteomes" id="UP000663848"/>
    </source>
</evidence>
<feature type="non-terminal residue" evidence="3">
    <location>
        <position position="61"/>
    </location>
</feature>
<dbReference type="SUPFAM" id="SSF144000">
    <property type="entry name" value="Oxysterol-binding protein-like"/>
    <property type="match status" value="1"/>
</dbReference>
<gene>
    <name evidence="3" type="ORF">QYT958_LOCUS46145</name>
</gene>
<comment type="similarity">
    <text evidence="1">Belongs to the OSBP family.</text>
</comment>
<evidence type="ECO:0008006" key="5">
    <source>
        <dbReference type="Google" id="ProtNLM"/>
    </source>
</evidence>
<dbReference type="Gene3D" id="2.40.160.120">
    <property type="match status" value="1"/>
</dbReference>
<dbReference type="GO" id="GO:0005829">
    <property type="term" value="C:cytosol"/>
    <property type="evidence" value="ECO:0007669"/>
    <property type="project" value="TreeGrafter"/>
</dbReference>
<dbReference type="InterPro" id="IPR037239">
    <property type="entry name" value="OSBP_sf"/>
</dbReference>
<proteinExistence type="inferred from homology"/>
<accession>A0A822FBM4</accession>
<dbReference type="GO" id="GO:0005886">
    <property type="term" value="C:plasma membrane"/>
    <property type="evidence" value="ECO:0007669"/>
    <property type="project" value="TreeGrafter"/>
</dbReference>
<feature type="non-terminal residue" evidence="3">
    <location>
        <position position="1"/>
    </location>
</feature>
<dbReference type="AlphaFoldDB" id="A0A822FBM4"/>
<dbReference type="PANTHER" id="PTHR10972:SF205">
    <property type="entry name" value="OXYSTEROL-BINDING PROTEIN 1"/>
    <property type="match status" value="1"/>
</dbReference>
<protein>
    <recommendedName>
        <fullName evidence="5">Oxysterol-binding protein</fullName>
    </recommendedName>
</protein>
<dbReference type="Proteomes" id="UP000663848">
    <property type="component" value="Unassembled WGS sequence"/>
</dbReference>
<name>A0A822FBM4_9BILA</name>
<dbReference type="GO" id="GO:0097038">
    <property type="term" value="C:perinuclear endoplasmic reticulum"/>
    <property type="evidence" value="ECO:0007669"/>
    <property type="project" value="TreeGrafter"/>
</dbReference>
<evidence type="ECO:0000313" key="3">
    <source>
        <dbReference type="EMBL" id="CAF5122468.1"/>
    </source>
</evidence>
<evidence type="ECO:0000256" key="1">
    <source>
        <dbReference type="ARBA" id="ARBA00008842"/>
    </source>
</evidence>
<dbReference type="EMBL" id="CAJOBR010080624">
    <property type="protein sequence ID" value="CAF5122468.1"/>
    <property type="molecule type" value="Genomic_DNA"/>
</dbReference>
<keyword evidence="2" id="KW-0597">Phosphoprotein</keyword>
<sequence>TTRVNKPFNPLLGETYECDRTEDLGWKSIAEQVSHHPPALSTHVEGQGWTLYQEFTMTSKF</sequence>
<dbReference type="Pfam" id="PF01237">
    <property type="entry name" value="Oxysterol_BP"/>
    <property type="match status" value="1"/>
</dbReference>
<organism evidence="3 4">
    <name type="scientific">Rotaria socialis</name>
    <dbReference type="NCBI Taxonomy" id="392032"/>
    <lineage>
        <taxon>Eukaryota</taxon>
        <taxon>Metazoa</taxon>
        <taxon>Spiralia</taxon>
        <taxon>Gnathifera</taxon>
        <taxon>Rotifera</taxon>
        <taxon>Eurotatoria</taxon>
        <taxon>Bdelloidea</taxon>
        <taxon>Philodinida</taxon>
        <taxon>Philodinidae</taxon>
        <taxon>Rotaria</taxon>
    </lineage>
</organism>
<evidence type="ECO:0000256" key="2">
    <source>
        <dbReference type="ARBA" id="ARBA00022553"/>
    </source>
</evidence>
<dbReference type="InterPro" id="IPR000648">
    <property type="entry name" value="Oxysterol-bd"/>
</dbReference>
<comment type="caution">
    <text evidence="3">The sequence shown here is derived from an EMBL/GenBank/DDBJ whole genome shotgun (WGS) entry which is preliminary data.</text>
</comment>